<dbReference type="Gene3D" id="3.40.50.720">
    <property type="entry name" value="NAD(P)-binding Rossmann-like Domain"/>
    <property type="match status" value="1"/>
</dbReference>
<protein>
    <submittedName>
        <fullName evidence="3">NAD-dependent epimerase/dehydratase family protein</fullName>
    </submittedName>
</protein>
<dbReference type="GO" id="GO:0004029">
    <property type="term" value="F:aldehyde dehydrogenase (NAD+) activity"/>
    <property type="evidence" value="ECO:0007669"/>
    <property type="project" value="TreeGrafter"/>
</dbReference>
<feature type="compositionally biased region" description="Basic residues" evidence="1">
    <location>
        <begin position="68"/>
        <end position="81"/>
    </location>
</feature>
<name>A0A4D7AWG0_9HYPH</name>
<feature type="compositionally biased region" description="Basic residues" evidence="1">
    <location>
        <begin position="94"/>
        <end position="108"/>
    </location>
</feature>
<evidence type="ECO:0000313" key="3">
    <source>
        <dbReference type="EMBL" id="QCI63198.1"/>
    </source>
</evidence>
<dbReference type="PANTHER" id="PTHR48079:SF6">
    <property type="entry name" value="NAD(P)-BINDING DOMAIN-CONTAINING PROTEIN-RELATED"/>
    <property type="match status" value="1"/>
</dbReference>
<gene>
    <name evidence="3" type="ORF">E8M01_02460</name>
</gene>
<evidence type="ECO:0000259" key="2">
    <source>
        <dbReference type="Pfam" id="PF01370"/>
    </source>
</evidence>
<sequence>MAVEPPSCAYLPWRCRQPAARPRHRLAGHPSQRRGRPGRRPADRALSGGGCDDHARRPAAARPERRRTASRPRLSARRRQRPAGAPGRGDGRAGRFRHRRAGAGHSRRPASGGAGWLPGGWPWLGRAADHRLDPAQGAVHRNRPVRVLVTGASGFVGAAIAEFLASQGHQLRAGARDPRMISARPGITPWALPDLDNPVDWRPHLEGLDAVVHAAGLAHQLPGTGEDRMMRINAQAAGDLARAATAAGIRHVVLISSIRAIAGPAADTALVETDEPRPTDAYGRSKLAGERLTREAFPAAVVLRPAVVHGAGAKANMARLAWLARLALPLPVGGLAGRRSLVSDRNLASAVGFALAAPKAPGQLFHVTDGAPLTLPAMLAAMRKALGRAPGILSLPFQLERRLIRLGAPGLYDQLGRDLVASNAALLTAGWAPVEPTAEGLGRTALAIRPQGQTRL</sequence>
<evidence type="ECO:0000313" key="4">
    <source>
        <dbReference type="Proteomes" id="UP000298781"/>
    </source>
</evidence>
<feature type="compositionally biased region" description="Basic residues" evidence="1">
    <location>
        <begin position="21"/>
        <end position="39"/>
    </location>
</feature>
<dbReference type="Pfam" id="PF01370">
    <property type="entry name" value="Epimerase"/>
    <property type="match status" value="1"/>
</dbReference>
<dbReference type="EMBL" id="CP039690">
    <property type="protein sequence ID" value="QCI63198.1"/>
    <property type="molecule type" value="Genomic_DNA"/>
</dbReference>
<dbReference type="KEGG" id="pstg:E8M01_02460"/>
<dbReference type="SUPFAM" id="SSF51735">
    <property type="entry name" value="NAD(P)-binding Rossmann-fold domains"/>
    <property type="match status" value="1"/>
</dbReference>
<organism evidence="3 4">
    <name type="scientific">Phreatobacter stygius</name>
    <dbReference type="NCBI Taxonomy" id="1940610"/>
    <lineage>
        <taxon>Bacteria</taxon>
        <taxon>Pseudomonadati</taxon>
        <taxon>Pseudomonadota</taxon>
        <taxon>Alphaproteobacteria</taxon>
        <taxon>Hyphomicrobiales</taxon>
        <taxon>Phreatobacteraceae</taxon>
        <taxon>Phreatobacter</taxon>
    </lineage>
</organism>
<proteinExistence type="predicted"/>
<feature type="domain" description="NAD-dependent epimerase/dehydratase" evidence="2">
    <location>
        <begin position="147"/>
        <end position="360"/>
    </location>
</feature>
<dbReference type="GO" id="GO:0005737">
    <property type="term" value="C:cytoplasm"/>
    <property type="evidence" value="ECO:0007669"/>
    <property type="project" value="TreeGrafter"/>
</dbReference>
<accession>A0A4D7AWG0</accession>
<feature type="region of interest" description="Disordered" evidence="1">
    <location>
        <begin position="16"/>
        <end position="115"/>
    </location>
</feature>
<dbReference type="PANTHER" id="PTHR48079">
    <property type="entry name" value="PROTEIN YEEZ"/>
    <property type="match status" value="1"/>
</dbReference>
<reference evidence="3 4" key="1">
    <citation type="submission" date="2019-04" db="EMBL/GenBank/DDBJ databases">
        <title>Phreatobacter aquaticus sp. nov.</title>
        <authorList>
            <person name="Choi A."/>
        </authorList>
    </citation>
    <scope>NUCLEOTIDE SEQUENCE [LARGE SCALE GENOMIC DNA]</scope>
    <source>
        <strain evidence="3 4">KCTC 52518</strain>
    </source>
</reference>
<keyword evidence="4" id="KW-1185">Reference proteome</keyword>
<feature type="compositionally biased region" description="Basic and acidic residues" evidence="1">
    <location>
        <begin position="51"/>
        <end position="67"/>
    </location>
</feature>
<evidence type="ECO:0000256" key="1">
    <source>
        <dbReference type="SAM" id="MobiDB-lite"/>
    </source>
</evidence>
<dbReference type="InterPro" id="IPR036291">
    <property type="entry name" value="NAD(P)-bd_dom_sf"/>
</dbReference>
<dbReference type="OrthoDB" id="9814124at2"/>
<dbReference type="InterPro" id="IPR051783">
    <property type="entry name" value="NAD(P)-dependent_oxidoreduct"/>
</dbReference>
<dbReference type="Proteomes" id="UP000298781">
    <property type="component" value="Chromosome"/>
</dbReference>
<dbReference type="AlphaFoldDB" id="A0A4D7AWG0"/>
<dbReference type="InterPro" id="IPR001509">
    <property type="entry name" value="Epimerase_deHydtase"/>
</dbReference>